<organism evidence="2 3">
    <name type="scientific">Luteolibacter arcticus</name>
    <dbReference type="NCBI Taxonomy" id="1581411"/>
    <lineage>
        <taxon>Bacteria</taxon>
        <taxon>Pseudomonadati</taxon>
        <taxon>Verrucomicrobiota</taxon>
        <taxon>Verrucomicrobiia</taxon>
        <taxon>Verrucomicrobiales</taxon>
        <taxon>Verrucomicrobiaceae</taxon>
        <taxon>Luteolibacter</taxon>
    </lineage>
</organism>
<dbReference type="EMBL" id="JAPDDT010000009">
    <property type="protein sequence ID" value="MCW1924669.1"/>
    <property type="molecule type" value="Genomic_DNA"/>
</dbReference>
<keyword evidence="1" id="KW-1133">Transmembrane helix</keyword>
<dbReference type="RefSeq" id="WP_264488778.1">
    <property type="nucleotide sequence ID" value="NZ_JAPDDT010000009.1"/>
</dbReference>
<proteinExistence type="predicted"/>
<feature type="transmembrane region" description="Helical" evidence="1">
    <location>
        <begin position="207"/>
        <end position="223"/>
    </location>
</feature>
<protein>
    <recommendedName>
        <fullName evidence="4">DUF4239 domain-containing protein</fullName>
    </recommendedName>
</protein>
<feature type="transmembrane region" description="Helical" evidence="1">
    <location>
        <begin position="139"/>
        <end position="161"/>
    </location>
</feature>
<keyword evidence="1" id="KW-0472">Membrane</keyword>
<evidence type="ECO:0000313" key="2">
    <source>
        <dbReference type="EMBL" id="MCW1924669.1"/>
    </source>
</evidence>
<evidence type="ECO:0000256" key="1">
    <source>
        <dbReference type="SAM" id="Phobius"/>
    </source>
</evidence>
<evidence type="ECO:0000313" key="3">
    <source>
        <dbReference type="Proteomes" id="UP001320876"/>
    </source>
</evidence>
<dbReference type="Proteomes" id="UP001320876">
    <property type="component" value="Unassembled WGS sequence"/>
</dbReference>
<feature type="transmembrane region" description="Helical" evidence="1">
    <location>
        <begin position="173"/>
        <end position="192"/>
    </location>
</feature>
<accession>A0ABT3GMD7</accession>
<keyword evidence="3" id="KW-1185">Reference proteome</keyword>
<name>A0ABT3GMD7_9BACT</name>
<evidence type="ECO:0008006" key="4">
    <source>
        <dbReference type="Google" id="ProtNLM"/>
    </source>
</evidence>
<reference evidence="2 3" key="1">
    <citation type="submission" date="2022-10" db="EMBL/GenBank/DDBJ databases">
        <title>Luteolibacter arcticus strain CCTCC AB 2014275, whole genome shotgun sequencing project.</title>
        <authorList>
            <person name="Zhao G."/>
            <person name="Shen L."/>
        </authorList>
    </citation>
    <scope>NUCLEOTIDE SEQUENCE [LARGE SCALE GENOMIC DNA]</scope>
    <source>
        <strain evidence="2 3">CCTCC AB 2014275</strain>
    </source>
</reference>
<keyword evidence="1" id="KW-0812">Transmembrane</keyword>
<gene>
    <name evidence="2" type="ORF">OKA05_19040</name>
</gene>
<comment type="caution">
    <text evidence="2">The sequence shown here is derived from an EMBL/GenBank/DDBJ whole genome shotgun (WGS) entry which is preliminary data.</text>
</comment>
<sequence>MFRKLLIALHLAGAALSVALFVSTFVAKGVITSKARAAAIEKSRGASDPLATRLQETLERPVLGKLIRGKVRERLESELADYRAAPEDWLGRLAEGGAERAKAFDFPEIDHPLARKAVDSLISGVSDLRRRLEDSYRSLIFDLRLFAATNLVAFVLAAFLARVAATPRARHWLLGYSFVMLLAFAASIFLYVDQNWTWNILRNNHMGWGYPAVLGVITLYGIIRITPELFLSRPPASTHPGES</sequence>